<evidence type="ECO:0000256" key="4">
    <source>
        <dbReference type="ARBA" id="ARBA00022475"/>
    </source>
</evidence>
<dbReference type="PANTHER" id="PTHR47635">
    <property type="entry name" value="CUB DOMAIN-CONTAINING PROTEIN"/>
    <property type="match status" value="1"/>
</dbReference>
<dbReference type="InterPro" id="IPR006202">
    <property type="entry name" value="Neur_chan_lig-bd"/>
</dbReference>
<keyword evidence="12" id="KW-0732">Signal</keyword>
<dbReference type="InterPro" id="IPR006028">
    <property type="entry name" value="GABAA/Glycine_rcpt"/>
</dbReference>
<dbReference type="Pfam" id="PF13385">
    <property type="entry name" value="Laminin_G_3"/>
    <property type="match status" value="1"/>
</dbReference>
<dbReference type="InterPro" id="IPR018056">
    <property type="entry name" value="Kringle_CS"/>
</dbReference>
<keyword evidence="11" id="KW-0472">Membrane</keyword>
<evidence type="ECO:0000256" key="9">
    <source>
        <dbReference type="ARBA" id="ARBA00023214"/>
    </source>
</evidence>
<evidence type="ECO:0000313" key="15">
    <source>
        <dbReference type="Proteomes" id="UP000838412"/>
    </source>
</evidence>
<keyword evidence="3" id="KW-0813">Transport</keyword>
<dbReference type="GO" id="GO:0005230">
    <property type="term" value="F:extracellular ligand-gated monoatomic ion channel activity"/>
    <property type="evidence" value="ECO:0007669"/>
    <property type="project" value="InterPro"/>
</dbReference>
<evidence type="ECO:0000313" key="14">
    <source>
        <dbReference type="EMBL" id="CAH1237954.1"/>
    </source>
</evidence>
<dbReference type="InterPro" id="IPR000001">
    <property type="entry name" value="Kringle"/>
</dbReference>
<evidence type="ECO:0000256" key="10">
    <source>
        <dbReference type="ARBA" id="ARBA00023303"/>
    </source>
</evidence>
<keyword evidence="11" id="KW-0812">Transmembrane</keyword>
<name>A0A8J9W2V5_BRALA</name>
<evidence type="ECO:0000256" key="6">
    <source>
        <dbReference type="ARBA" id="ARBA00023065"/>
    </source>
</evidence>
<keyword evidence="4" id="KW-1003">Cell membrane</keyword>
<accession>A0A8J9W2V5</accession>
<feature type="transmembrane region" description="Helical" evidence="11">
    <location>
        <begin position="814"/>
        <end position="834"/>
    </location>
</feature>
<keyword evidence="15" id="KW-1185">Reference proteome</keyword>
<evidence type="ECO:0000256" key="2">
    <source>
        <dbReference type="ARBA" id="ARBA00004236"/>
    </source>
</evidence>
<dbReference type="GO" id="GO:0004888">
    <property type="term" value="F:transmembrane signaling receptor activity"/>
    <property type="evidence" value="ECO:0007669"/>
    <property type="project" value="InterPro"/>
</dbReference>
<dbReference type="Gene3D" id="2.60.120.200">
    <property type="match status" value="1"/>
</dbReference>
<feature type="chain" id="PRO_5035441843" evidence="12">
    <location>
        <begin position="24"/>
        <end position="836"/>
    </location>
</feature>
<dbReference type="SUPFAM" id="SSF57440">
    <property type="entry name" value="Kringle-like"/>
    <property type="match status" value="1"/>
</dbReference>
<keyword evidence="8" id="KW-0869">Chloride channel</keyword>
<dbReference type="InterPro" id="IPR036719">
    <property type="entry name" value="Neuro-gated_channel_TM_sf"/>
</dbReference>
<dbReference type="PRINTS" id="PR00018">
    <property type="entry name" value="KRINGLE"/>
</dbReference>
<dbReference type="GO" id="GO:0034707">
    <property type="term" value="C:chloride channel complex"/>
    <property type="evidence" value="ECO:0007669"/>
    <property type="project" value="UniProtKB-KW"/>
</dbReference>
<dbReference type="PRINTS" id="PR00253">
    <property type="entry name" value="GABAARECEPTR"/>
</dbReference>
<evidence type="ECO:0000256" key="3">
    <source>
        <dbReference type="ARBA" id="ARBA00022448"/>
    </source>
</evidence>
<feature type="domain" description="Kringle" evidence="13">
    <location>
        <begin position="28"/>
        <end position="107"/>
    </location>
</feature>
<dbReference type="InterPro" id="IPR038050">
    <property type="entry name" value="Neuro_actylchol_rec"/>
</dbReference>
<dbReference type="CDD" id="cd19049">
    <property type="entry name" value="LGIC_TM_anion"/>
    <property type="match status" value="1"/>
</dbReference>
<keyword evidence="11" id="KW-1133">Transmembrane helix</keyword>
<feature type="transmembrane region" description="Helical" evidence="11">
    <location>
        <begin position="739"/>
        <end position="758"/>
    </location>
</feature>
<dbReference type="SUPFAM" id="SSF63712">
    <property type="entry name" value="Nicotinic receptor ligand binding domain-like"/>
    <property type="match status" value="1"/>
</dbReference>
<evidence type="ECO:0000256" key="11">
    <source>
        <dbReference type="SAM" id="Phobius"/>
    </source>
</evidence>
<dbReference type="Gene3D" id="1.20.58.390">
    <property type="entry name" value="Neurotransmitter-gated ion-channel transmembrane domain"/>
    <property type="match status" value="1"/>
</dbReference>
<dbReference type="Pfam" id="PF00051">
    <property type="entry name" value="Kringle"/>
    <property type="match status" value="1"/>
</dbReference>
<dbReference type="AlphaFoldDB" id="A0A8J9W2V5"/>
<feature type="signal peptide" evidence="12">
    <location>
        <begin position="1"/>
        <end position="23"/>
    </location>
</feature>
<comment type="subcellular location">
    <subcellularLocation>
        <location evidence="2">Cell membrane</location>
    </subcellularLocation>
    <subcellularLocation>
        <location evidence="1">Membrane</location>
        <topology evidence="1">Multi-pass membrane protein</topology>
    </subcellularLocation>
</comment>
<dbReference type="SUPFAM" id="SSF49899">
    <property type="entry name" value="Concanavalin A-like lectins/glucanases"/>
    <property type="match status" value="1"/>
</dbReference>
<keyword evidence="6" id="KW-0406">Ion transport</keyword>
<dbReference type="InterPro" id="IPR038178">
    <property type="entry name" value="Kringle_sf"/>
</dbReference>
<dbReference type="SUPFAM" id="SSF90112">
    <property type="entry name" value="Neurotransmitter-gated ion-channel transmembrane pore"/>
    <property type="match status" value="1"/>
</dbReference>
<dbReference type="GO" id="GO:0005886">
    <property type="term" value="C:plasma membrane"/>
    <property type="evidence" value="ECO:0007669"/>
    <property type="project" value="UniProtKB-SubCell"/>
</dbReference>
<dbReference type="InterPro" id="IPR013806">
    <property type="entry name" value="Kringle-like"/>
</dbReference>
<dbReference type="Pfam" id="PF02931">
    <property type="entry name" value="Neur_chan_LBD"/>
    <property type="match status" value="1"/>
</dbReference>
<dbReference type="GO" id="GO:0005254">
    <property type="term" value="F:chloride channel activity"/>
    <property type="evidence" value="ECO:0007669"/>
    <property type="project" value="UniProtKB-KW"/>
</dbReference>
<evidence type="ECO:0000256" key="12">
    <source>
        <dbReference type="SAM" id="SignalP"/>
    </source>
</evidence>
<evidence type="ECO:0000256" key="8">
    <source>
        <dbReference type="ARBA" id="ARBA00023173"/>
    </source>
</evidence>
<dbReference type="InterPro" id="IPR013320">
    <property type="entry name" value="ConA-like_dom_sf"/>
</dbReference>
<evidence type="ECO:0000256" key="1">
    <source>
        <dbReference type="ARBA" id="ARBA00004141"/>
    </source>
</evidence>
<keyword evidence="9" id="KW-0868">Chloride</keyword>
<dbReference type="InterPro" id="IPR036734">
    <property type="entry name" value="Neur_chan_lig-bd_sf"/>
</dbReference>
<dbReference type="OrthoDB" id="10045380at2759"/>
<protein>
    <submittedName>
        <fullName evidence="14">GLRA2 protein</fullName>
    </submittedName>
</protein>
<keyword evidence="5" id="KW-0420">Kringle</keyword>
<dbReference type="EMBL" id="OV696695">
    <property type="protein sequence ID" value="CAH1237954.1"/>
    <property type="molecule type" value="Genomic_DNA"/>
</dbReference>
<evidence type="ECO:0000259" key="13">
    <source>
        <dbReference type="SMART" id="SM00130"/>
    </source>
</evidence>
<dbReference type="PANTHER" id="PTHR47635:SF2">
    <property type="entry name" value="LAMG-LIKE JELLYROLL FOLD DOMAIN-CONTAINING PROTEIN"/>
    <property type="match status" value="1"/>
</dbReference>
<reference evidence="14" key="1">
    <citation type="submission" date="2022-01" db="EMBL/GenBank/DDBJ databases">
        <authorList>
            <person name="Braso-Vives M."/>
        </authorList>
    </citation>
    <scope>NUCLEOTIDE SEQUENCE</scope>
</reference>
<organism evidence="14 15">
    <name type="scientific">Branchiostoma lanceolatum</name>
    <name type="common">Common lancelet</name>
    <name type="synonym">Amphioxus lanceolatum</name>
    <dbReference type="NCBI Taxonomy" id="7740"/>
    <lineage>
        <taxon>Eukaryota</taxon>
        <taxon>Metazoa</taxon>
        <taxon>Chordata</taxon>
        <taxon>Cephalochordata</taxon>
        <taxon>Leptocardii</taxon>
        <taxon>Amphioxiformes</taxon>
        <taxon>Branchiostomatidae</taxon>
        <taxon>Branchiostoma</taxon>
    </lineage>
</organism>
<dbReference type="SMART" id="SM00130">
    <property type="entry name" value="KR"/>
    <property type="match status" value="1"/>
</dbReference>
<evidence type="ECO:0000256" key="5">
    <source>
        <dbReference type="ARBA" id="ARBA00022572"/>
    </source>
</evidence>
<dbReference type="CDD" id="cd00108">
    <property type="entry name" value="KR"/>
    <property type="match status" value="1"/>
</dbReference>
<keyword evidence="10" id="KW-0407">Ion channel</keyword>
<gene>
    <name evidence="14" type="primary">GLRA2</name>
    <name evidence="14" type="ORF">BLAG_LOCUS2726</name>
</gene>
<dbReference type="PROSITE" id="PS00021">
    <property type="entry name" value="KRINGLE_1"/>
    <property type="match status" value="1"/>
</dbReference>
<proteinExistence type="predicted"/>
<dbReference type="Proteomes" id="UP000838412">
    <property type="component" value="Chromosome 10"/>
</dbReference>
<dbReference type="Gene3D" id="2.70.170.10">
    <property type="entry name" value="Neurotransmitter-gated ion-channel ligand-binding domain"/>
    <property type="match status" value="1"/>
</dbReference>
<evidence type="ECO:0000256" key="7">
    <source>
        <dbReference type="ARBA" id="ARBA00023157"/>
    </source>
</evidence>
<dbReference type="Pfam" id="PF02932">
    <property type="entry name" value="Neur_chan_memb"/>
    <property type="match status" value="1"/>
</dbReference>
<dbReference type="InterPro" id="IPR006029">
    <property type="entry name" value="Neurotrans-gated_channel_TM"/>
</dbReference>
<sequence>MAKPGLGLAVAVAFAIFLVTVSSNPSSGDCQVGDGASYRGTVSVTEIGKTCQRWDSQTPHIPNYTPANRPSSGLDHSYCRNPDGGGGVWCYTTDPGTRWEYCDVCAAVGVWPLNAQYGASDVTGNGNDGTATGTKLAPGPYGQADGAFNFSGTADSYIDIPNNGELDVRYSYTILAHVFPTGDSGPIFDYAGNNGQWAVHFWQLSPQTLQSRPVGRDGFFSPDVGANVLQQNAWNYVGGRYDSTTGIASIWNNGELVGEAHSEAAEVASQYPIRVAVRAGDSRYYAGRIACLQLYNYAMTEAQIAAARDECGDDNVSPNNNSSDYKNNDDNTYSCCYYYYCNYNCCYYYYYSYYCRFYCFCYYYWCYYYYCCYYFCYYYLEEEWKTILKRMSEDLSAFKSELVSKDNATQEEWHEWRAGERMPQGYDNNVSPQTEEKFEVTSTVTILHVGSLSEENANLSVTVEYTMAWADPRLRGLTTHWTPVPASRMWAPPLAFGAAVRRTADVTKKRKRGRGGSDHDISMWLHPSGGLVHKLPRSLQLTCVPSMARYPLDQQECSFKLHGYSGLYFPLLPGKNANSPGPVTTDMTAIVSQFELTGLGVHSSIQQMDKTEPACHLVTGKCTHSADHCPDMRGCSQGNECAECKSYFGSCQYDTNECKKFNSSGLSEISTLDVRLQFSRRLQSHVLQTFLPSTSVVCTSWLGTWLHPREVNARVGLGISTLLSLIIKSSNGRNPQTSLVRAYDVWMIGCLVMVMLTLQETVLVNYIFSGGKLAGCSRLWSTRVEPAPRQSTAWAGGEEDEQHTAERLANRVDFFARIVFPVIFVAFFIGYFSYYA</sequence>
<keyword evidence="7" id="KW-1015">Disulfide bond</keyword>
<dbReference type="Gene3D" id="2.40.20.10">
    <property type="entry name" value="Plasminogen Kringle 4"/>
    <property type="match status" value="1"/>
</dbReference>